<proteinExistence type="predicted"/>
<dbReference type="AlphaFoldDB" id="A0A1I0GUJ0"/>
<reference evidence="1 2" key="1">
    <citation type="submission" date="2016-10" db="EMBL/GenBank/DDBJ databases">
        <authorList>
            <person name="de Groot N.N."/>
        </authorList>
    </citation>
    <scope>NUCLEOTIDE SEQUENCE [LARGE SCALE GENOMIC DNA]</scope>
    <source>
        <strain evidence="1 2">DSM 17862</strain>
    </source>
</reference>
<dbReference type="EMBL" id="FOHO01000009">
    <property type="protein sequence ID" value="SET74862.1"/>
    <property type="molecule type" value="Genomic_DNA"/>
</dbReference>
<dbReference type="RefSeq" id="WP_139206516.1">
    <property type="nucleotide sequence ID" value="NZ_FOHO01000009.1"/>
</dbReference>
<evidence type="ECO:0008006" key="3">
    <source>
        <dbReference type="Google" id="ProtNLM"/>
    </source>
</evidence>
<evidence type="ECO:0000313" key="2">
    <source>
        <dbReference type="Proteomes" id="UP000199180"/>
    </source>
</evidence>
<dbReference type="OrthoDB" id="7779278at2"/>
<organism evidence="1 2">
    <name type="scientific">Paracoccus homiensis</name>
    <dbReference type="NCBI Taxonomy" id="364199"/>
    <lineage>
        <taxon>Bacteria</taxon>
        <taxon>Pseudomonadati</taxon>
        <taxon>Pseudomonadota</taxon>
        <taxon>Alphaproteobacteria</taxon>
        <taxon>Rhodobacterales</taxon>
        <taxon>Paracoccaceae</taxon>
        <taxon>Paracoccus</taxon>
    </lineage>
</organism>
<protein>
    <recommendedName>
        <fullName evidence="3">Tat (Twin-arginine translocation) pathway signal sequence</fullName>
    </recommendedName>
</protein>
<dbReference type="Proteomes" id="UP000199180">
    <property type="component" value="Unassembled WGS sequence"/>
</dbReference>
<dbReference type="STRING" id="364199.SAMN04489858_10989"/>
<keyword evidence="2" id="KW-1185">Reference proteome</keyword>
<sequence length="120" mass="13232">MNRREMMAALPAAALVPAAALSGEILPPITETPVMALYRKWESIFAVQNGAEGERLTEAEHGRLDRQRWALEDAIFETPPQNAADVLAKVAARSNLGDHPLPDMKESPAFWQDLRDAILT</sequence>
<accession>A0A1I0GUJ0</accession>
<name>A0A1I0GUJ0_9RHOB</name>
<gene>
    <name evidence="1" type="ORF">SAMN04489858_10989</name>
</gene>
<evidence type="ECO:0000313" key="1">
    <source>
        <dbReference type="EMBL" id="SET74862.1"/>
    </source>
</evidence>